<dbReference type="AlphaFoldDB" id="A0AAW1H5R4"/>
<dbReference type="Pfam" id="PF05485">
    <property type="entry name" value="THAP"/>
    <property type="match status" value="1"/>
</dbReference>
<evidence type="ECO:0000256" key="3">
    <source>
        <dbReference type="ARBA" id="ARBA00022833"/>
    </source>
</evidence>
<evidence type="ECO:0000256" key="2">
    <source>
        <dbReference type="ARBA" id="ARBA00022771"/>
    </source>
</evidence>
<dbReference type="InterPro" id="IPR006612">
    <property type="entry name" value="THAP_Znf"/>
</dbReference>
<gene>
    <name evidence="7" type="ORF">QE152_g41192</name>
</gene>
<evidence type="ECO:0000256" key="4">
    <source>
        <dbReference type="ARBA" id="ARBA00023125"/>
    </source>
</evidence>
<organism evidence="7 8">
    <name type="scientific">Popillia japonica</name>
    <name type="common">Japanese beetle</name>
    <dbReference type="NCBI Taxonomy" id="7064"/>
    <lineage>
        <taxon>Eukaryota</taxon>
        <taxon>Metazoa</taxon>
        <taxon>Ecdysozoa</taxon>
        <taxon>Arthropoda</taxon>
        <taxon>Hexapoda</taxon>
        <taxon>Insecta</taxon>
        <taxon>Pterygota</taxon>
        <taxon>Neoptera</taxon>
        <taxon>Endopterygota</taxon>
        <taxon>Coleoptera</taxon>
        <taxon>Polyphaga</taxon>
        <taxon>Scarabaeiformia</taxon>
        <taxon>Scarabaeidae</taxon>
        <taxon>Rutelinae</taxon>
        <taxon>Popillia</taxon>
    </lineage>
</organism>
<evidence type="ECO:0000313" key="8">
    <source>
        <dbReference type="Proteomes" id="UP001458880"/>
    </source>
</evidence>
<dbReference type="InterPro" id="IPR026516">
    <property type="entry name" value="THAP1/10"/>
</dbReference>
<dbReference type="PANTHER" id="PTHR46600:SF11">
    <property type="entry name" value="THAP DOMAIN-CONTAINING PROTEIN 10"/>
    <property type="match status" value="1"/>
</dbReference>
<dbReference type="PROSITE" id="PS50950">
    <property type="entry name" value="ZF_THAP"/>
    <property type="match status" value="1"/>
</dbReference>
<dbReference type="GO" id="GO:0043565">
    <property type="term" value="F:sequence-specific DNA binding"/>
    <property type="evidence" value="ECO:0007669"/>
    <property type="project" value="InterPro"/>
</dbReference>
<dbReference type="PANTHER" id="PTHR46600">
    <property type="entry name" value="THAP DOMAIN-CONTAINING"/>
    <property type="match status" value="1"/>
</dbReference>
<evidence type="ECO:0000256" key="5">
    <source>
        <dbReference type="PROSITE-ProRule" id="PRU00309"/>
    </source>
</evidence>
<sequence length="276" mass="32139">MKKLPKDPIRRKIWAVKVKRNGWKPTNASVLCEAHFDETMWEKIRVDGSRKLKHDVVPTTFVFVSPRKTRKLPTKRILTTSEDIPIVSTHIDESLAQLQLEPIAGPSNVAVTNIENAHDADSLFVSVSSEEVECNELLLQTKVCNKAYKKVALKLIHYKRLVRSLKRKQRVKQTGYKLLRKVFGEDQILALNRKSTKFMKWSNTTVQNALKLKFSCGNNGYQELLRQNMPLPSLRTLRRRMQHLKFDSGILHEVFNFFRIKVNTFYMISHSYIFLN</sequence>
<accession>A0AAW1H5R4</accession>
<keyword evidence="2 5" id="KW-0863">Zinc-finger</keyword>
<keyword evidence="3" id="KW-0862">Zinc</keyword>
<evidence type="ECO:0000256" key="1">
    <source>
        <dbReference type="ARBA" id="ARBA00022723"/>
    </source>
</evidence>
<comment type="caution">
    <text evidence="7">The sequence shown here is derived from an EMBL/GenBank/DDBJ whole genome shotgun (WGS) entry which is preliminary data.</text>
</comment>
<dbReference type="GO" id="GO:0008270">
    <property type="term" value="F:zinc ion binding"/>
    <property type="evidence" value="ECO:0007669"/>
    <property type="project" value="UniProtKB-KW"/>
</dbReference>
<proteinExistence type="predicted"/>
<dbReference type="SMART" id="SM00692">
    <property type="entry name" value="DM3"/>
    <property type="match status" value="1"/>
</dbReference>
<keyword evidence="4 5" id="KW-0238">DNA-binding</keyword>
<keyword evidence="8" id="KW-1185">Reference proteome</keyword>
<protein>
    <submittedName>
        <fullName evidence="7">Transposase protein</fullName>
    </submittedName>
</protein>
<dbReference type="SUPFAM" id="SSF57716">
    <property type="entry name" value="Glucocorticoid receptor-like (DNA-binding domain)"/>
    <property type="match status" value="1"/>
</dbReference>
<evidence type="ECO:0000259" key="6">
    <source>
        <dbReference type="PROSITE" id="PS50950"/>
    </source>
</evidence>
<reference evidence="7 8" key="1">
    <citation type="journal article" date="2024" name="BMC Genomics">
        <title>De novo assembly and annotation of Popillia japonica's genome with initial clues to its potential as an invasive pest.</title>
        <authorList>
            <person name="Cucini C."/>
            <person name="Boschi S."/>
            <person name="Funari R."/>
            <person name="Cardaioli E."/>
            <person name="Iannotti N."/>
            <person name="Marturano G."/>
            <person name="Paoli F."/>
            <person name="Bruttini M."/>
            <person name="Carapelli A."/>
            <person name="Frati F."/>
            <person name="Nardi F."/>
        </authorList>
    </citation>
    <scope>NUCLEOTIDE SEQUENCE [LARGE SCALE GENOMIC DNA]</scope>
    <source>
        <strain evidence="7">DMR45628</strain>
    </source>
</reference>
<name>A0AAW1H5R4_POPJA</name>
<feature type="domain" description="THAP-type" evidence="6">
    <location>
        <begin position="1"/>
        <end position="61"/>
    </location>
</feature>
<keyword evidence="1" id="KW-0479">Metal-binding</keyword>
<dbReference type="EMBL" id="JASPKY010002253">
    <property type="protein sequence ID" value="KAK9670798.1"/>
    <property type="molecule type" value="Genomic_DNA"/>
</dbReference>
<dbReference type="Proteomes" id="UP001458880">
    <property type="component" value="Unassembled WGS sequence"/>
</dbReference>
<evidence type="ECO:0000313" key="7">
    <source>
        <dbReference type="EMBL" id="KAK9670798.1"/>
    </source>
</evidence>